<dbReference type="SUPFAM" id="SSF46785">
    <property type="entry name" value="Winged helix' DNA-binding domain"/>
    <property type="match status" value="1"/>
</dbReference>
<accession>A0ABU1TWL4</accession>
<evidence type="ECO:0000313" key="1">
    <source>
        <dbReference type="EMBL" id="MDR7071587.1"/>
    </source>
</evidence>
<name>A0ABU1TWL4_9BACL</name>
<dbReference type="Proteomes" id="UP001258181">
    <property type="component" value="Unassembled WGS sequence"/>
</dbReference>
<sequence>MHRSSIYQTIDRLLREEAITIQGKKQNEGKPDLIVYEVTEAGRNAALMMSNERLSSSVEH</sequence>
<evidence type="ECO:0000313" key="2">
    <source>
        <dbReference type="Proteomes" id="UP001258181"/>
    </source>
</evidence>
<comment type="caution">
    <text evidence="1">The sequence shown here is derived from an EMBL/GenBank/DDBJ whole genome shotgun (WGS) entry which is preliminary data.</text>
</comment>
<gene>
    <name evidence="1" type="ORF">J2X07_000562</name>
</gene>
<proteinExistence type="predicted"/>
<keyword evidence="1" id="KW-0238">DNA-binding</keyword>
<dbReference type="InterPro" id="IPR036388">
    <property type="entry name" value="WH-like_DNA-bd_sf"/>
</dbReference>
<reference evidence="1 2" key="1">
    <citation type="submission" date="2023-07" db="EMBL/GenBank/DDBJ databases">
        <title>Sorghum-associated microbial communities from plants grown in Nebraska, USA.</title>
        <authorList>
            <person name="Schachtman D."/>
        </authorList>
    </citation>
    <scope>NUCLEOTIDE SEQUENCE [LARGE SCALE GENOMIC DNA]</scope>
    <source>
        <strain evidence="1 2">BE211</strain>
    </source>
</reference>
<keyword evidence="2" id="KW-1185">Reference proteome</keyword>
<dbReference type="InterPro" id="IPR036390">
    <property type="entry name" value="WH_DNA-bd_sf"/>
</dbReference>
<protein>
    <submittedName>
        <fullName evidence="1">DNA-binding PadR family transcriptional regulator</fullName>
    </submittedName>
</protein>
<dbReference type="EMBL" id="JAVDWA010000001">
    <property type="protein sequence ID" value="MDR7071587.1"/>
    <property type="molecule type" value="Genomic_DNA"/>
</dbReference>
<dbReference type="RefSeq" id="WP_310256193.1">
    <property type="nucleotide sequence ID" value="NZ_JAVDWA010000001.1"/>
</dbReference>
<dbReference type="GO" id="GO:0003677">
    <property type="term" value="F:DNA binding"/>
    <property type="evidence" value="ECO:0007669"/>
    <property type="project" value="UniProtKB-KW"/>
</dbReference>
<dbReference type="Gene3D" id="1.10.10.10">
    <property type="entry name" value="Winged helix-like DNA-binding domain superfamily/Winged helix DNA-binding domain"/>
    <property type="match status" value="1"/>
</dbReference>
<organism evidence="1 2">
    <name type="scientific">Fictibacillus barbaricus</name>
    <dbReference type="NCBI Taxonomy" id="182136"/>
    <lineage>
        <taxon>Bacteria</taxon>
        <taxon>Bacillati</taxon>
        <taxon>Bacillota</taxon>
        <taxon>Bacilli</taxon>
        <taxon>Bacillales</taxon>
        <taxon>Fictibacillaceae</taxon>
        <taxon>Fictibacillus</taxon>
    </lineage>
</organism>